<dbReference type="AlphaFoldDB" id="A0A165H3A9"/>
<name>A0A165H3A9_EXIGL</name>
<evidence type="ECO:0000313" key="2">
    <source>
        <dbReference type="Proteomes" id="UP000077266"/>
    </source>
</evidence>
<dbReference type="OrthoDB" id="3310620at2759"/>
<proteinExistence type="predicted"/>
<dbReference type="EMBL" id="KV426028">
    <property type="protein sequence ID" value="KZV91394.1"/>
    <property type="molecule type" value="Genomic_DNA"/>
</dbReference>
<dbReference type="InParanoid" id="A0A165H3A9"/>
<keyword evidence="2" id="KW-1185">Reference proteome</keyword>
<sequence length="199" mass="22929">MLQDLPTELALDIFREAAKSNVCENRAWVVQLALVSHNVYELVRPVLYHTMVIDLQNQDVVFDLADDALHGEITARNVFHSVRRLSITFDIGSMWNTPGFRWSRDMFPRLFVFVTEFNASFTILAALSRTLQFQPRRVAVIWASLWDIKLHVLPHTLKQVTHIEGYLPTSFESNPYTPREWILAILGALPAVTHIGFRQ</sequence>
<evidence type="ECO:0000313" key="1">
    <source>
        <dbReference type="EMBL" id="KZV91394.1"/>
    </source>
</evidence>
<evidence type="ECO:0008006" key="3">
    <source>
        <dbReference type="Google" id="ProtNLM"/>
    </source>
</evidence>
<reference evidence="1 2" key="1">
    <citation type="journal article" date="2016" name="Mol. Biol. Evol.">
        <title>Comparative Genomics of Early-Diverging Mushroom-Forming Fungi Provides Insights into the Origins of Lignocellulose Decay Capabilities.</title>
        <authorList>
            <person name="Nagy L.G."/>
            <person name="Riley R."/>
            <person name="Tritt A."/>
            <person name="Adam C."/>
            <person name="Daum C."/>
            <person name="Floudas D."/>
            <person name="Sun H."/>
            <person name="Yadav J.S."/>
            <person name="Pangilinan J."/>
            <person name="Larsson K.H."/>
            <person name="Matsuura K."/>
            <person name="Barry K."/>
            <person name="Labutti K."/>
            <person name="Kuo R."/>
            <person name="Ohm R.A."/>
            <person name="Bhattacharya S.S."/>
            <person name="Shirouzu T."/>
            <person name="Yoshinaga Y."/>
            <person name="Martin F.M."/>
            <person name="Grigoriev I.V."/>
            <person name="Hibbett D.S."/>
        </authorList>
    </citation>
    <scope>NUCLEOTIDE SEQUENCE [LARGE SCALE GENOMIC DNA]</scope>
    <source>
        <strain evidence="1 2">HHB12029</strain>
    </source>
</reference>
<gene>
    <name evidence="1" type="ORF">EXIGLDRAFT_837129</name>
</gene>
<dbReference type="Proteomes" id="UP000077266">
    <property type="component" value="Unassembled WGS sequence"/>
</dbReference>
<accession>A0A165H3A9</accession>
<feature type="non-terminal residue" evidence="1">
    <location>
        <position position="199"/>
    </location>
</feature>
<organism evidence="1 2">
    <name type="scientific">Exidia glandulosa HHB12029</name>
    <dbReference type="NCBI Taxonomy" id="1314781"/>
    <lineage>
        <taxon>Eukaryota</taxon>
        <taxon>Fungi</taxon>
        <taxon>Dikarya</taxon>
        <taxon>Basidiomycota</taxon>
        <taxon>Agaricomycotina</taxon>
        <taxon>Agaricomycetes</taxon>
        <taxon>Auriculariales</taxon>
        <taxon>Exidiaceae</taxon>
        <taxon>Exidia</taxon>
    </lineage>
</organism>
<protein>
    <recommendedName>
        <fullName evidence="3">F-box domain-containing protein</fullName>
    </recommendedName>
</protein>